<keyword evidence="1" id="KW-0560">Oxidoreductase</keyword>
<dbReference type="PRINTS" id="PR00411">
    <property type="entry name" value="PNDRDTASEI"/>
</dbReference>
<comment type="caution">
    <text evidence="2">The sequence shown here is derived from an EMBL/GenBank/DDBJ whole genome shotgun (WGS) entry which is preliminary data.</text>
</comment>
<dbReference type="AlphaFoldDB" id="A0A4R4P378"/>
<dbReference type="InterPro" id="IPR032710">
    <property type="entry name" value="NTF2-like_dom_sf"/>
</dbReference>
<dbReference type="OrthoDB" id="9808049at2"/>
<organism evidence="2 3">
    <name type="scientific">Actinomadura bangladeshensis</name>
    <dbReference type="NCBI Taxonomy" id="453573"/>
    <lineage>
        <taxon>Bacteria</taxon>
        <taxon>Bacillati</taxon>
        <taxon>Actinomycetota</taxon>
        <taxon>Actinomycetes</taxon>
        <taxon>Streptosporangiales</taxon>
        <taxon>Thermomonosporaceae</taxon>
        <taxon>Actinomadura</taxon>
    </lineage>
</organism>
<dbReference type="SUPFAM" id="SSF51905">
    <property type="entry name" value="FAD/NAD(P)-binding domain"/>
    <property type="match status" value="2"/>
</dbReference>
<dbReference type="Proteomes" id="UP000295431">
    <property type="component" value="Unassembled WGS sequence"/>
</dbReference>
<sequence>MATETGQVSVVEVTAEATFAAWLERFTAALEAADAAGTATLLADDSWWRDLLALTQDLGTYRGRDRIAAMLGEHLATGSFANVRMVTEFGPRYQGDGEIVEGFLTFETPVGFGRGAVRLVREDGGWVAWTVLTELDDLRGHERAIGPHRSRGPRYDPADGGRNWLQKRQEHLRYTGSDPDVVVIGAGQGGLTVAANLGLMGVDTLIIEKSARVGDGWRKRYHSLVLHDPVWADHLPYMPYPDSWPVYCPKDKIADWFESYASAMELNVWTSSEMTASDYDEETGRWTLRVRTPDGERELRPRDVVLATGAAGEPNIPDVPGRDRFAGTVYHSSRHDSVTGWAGKKAVVVGACNSGHDIAQDLYEAGADVTLVQRSSTHIISQEHGIPAIFGSNFVEGGPPTAYADLLASGTPWPLVLEMAKDGVKETAKKDADLLAALDAVGFKRNNGPDGTGLMGYALAYGGGYYIDVGCSRLIADGKIKLAQGSGLAEFTPDGIRLEDGRTIEADLVVLATGYQNMRETARRLFGDQVADRLPLVLGIGEDGEIGGLYRRTGHPGFWYMGGPLAWVRIYSKHLALQITAKHAGLQPL</sequence>
<dbReference type="SUPFAM" id="SSF54427">
    <property type="entry name" value="NTF2-like"/>
    <property type="match status" value="1"/>
</dbReference>
<dbReference type="InterPro" id="IPR050982">
    <property type="entry name" value="Auxin_biosynth/cation_transpt"/>
</dbReference>
<gene>
    <name evidence="2" type="ORF">E1284_11540</name>
</gene>
<dbReference type="GO" id="GO:0050660">
    <property type="term" value="F:flavin adenine dinucleotide binding"/>
    <property type="evidence" value="ECO:0007669"/>
    <property type="project" value="TreeGrafter"/>
</dbReference>
<keyword evidence="3" id="KW-1185">Reference proteome</keyword>
<dbReference type="Pfam" id="PF13738">
    <property type="entry name" value="Pyr_redox_3"/>
    <property type="match status" value="1"/>
</dbReference>
<protein>
    <submittedName>
        <fullName evidence="2">NAD(P)/FAD-dependent oxidoreductase</fullName>
    </submittedName>
</protein>
<evidence type="ECO:0000256" key="1">
    <source>
        <dbReference type="ARBA" id="ARBA00023002"/>
    </source>
</evidence>
<reference evidence="2 3" key="1">
    <citation type="submission" date="2019-03" db="EMBL/GenBank/DDBJ databases">
        <title>Draft genome sequences of novel Actinobacteria.</title>
        <authorList>
            <person name="Sahin N."/>
            <person name="Ay H."/>
            <person name="Saygin H."/>
        </authorList>
    </citation>
    <scope>NUCLEOTIDE SEQUENCE [LARGE SCALE GENOMIC DNA]</scope>
    <source>
        <strain evidence="2 3">DSM 45347</strain>
    </source>
</reference>
<dbReference type="InterPro" id="IPR036188">
    <property type="entry name" value="FAD/NAD-bd_sf"/>
</dbReference>
<name>A0A4R4P378_9ACTN</name>
<dbReference type="EMBL" id="SMJW01000044">
    <property type="protein sequence ID" value="TDC16778.1"/>
    <property type="molecule type" value="Genomic_DNA"/>
</dbReference>
<dbReference type="GO" id="GO:0004497">
    <property type="term" value="F:monooxygenase activity"/>
    <property type="evidence" value="ECO:0007669"/>
    <property type="project" value="TreeGrafter"/>
</dbReference>
<accession>A0A4R4P378</accession>
<dbReference type="PANTHER" id="PTHR43539:SF68">
    <property type="entry name" value="FLAVIN-BINDING MONOOXYGENASE-LIKE PROTEIN (AFU_ORTHOLOGUE AFUA_4G09220)"/>
    <property type="match status" value="1"/>
</dbReference>
<dbReference type="RefSeq" id="WP_131939031.1">
    <property type="nucleotide sequence ID" value="NZ_BAAAMX010000032.1"/>
</dbReference>
<evidence type="ECO:0000313" key="2">
    <source>
        <dbReference type="EMBL" id="TDC16778.1"/>
    </source>
</evidence>
<evidence type="ECO:0000313" key="3">
    <source>
        <dbReference type="Proteomes" id="UP000295431"/>
    </source>
</evidence>
<dbReference type="Gene3D" id="3.10.450.50">
    <property type="match status" value="1"/>
</dbReference>
<proteinExistence type="predicted"/>
<dbReference type="PANTHER" id="PTHR43539">
    <property type="entry name" value="FLAVIN-BINDING MONOOXYGENASE-LIKE PROTEIN (AFU_ORTHOLOGUE AFUA_4G09220)"/>
    <property type="match status" value="1"/>
</dbReference>
<dbReference type="Gene3D" id="3.50.50.60">
    <property type="entry name" value="FAD/NAD(P)-binding domain"/>
    <property type="match status" value="1"/>
</dbReference>